<feature type="transmembrane region" description="Helical" evidence="16">
    <location>
        <begin position="315"/>
        <end position="333"/>
    </location>
</feature>
<organism evidence="19 20">
    <name type="scientific">Pseudocercospora fuligena</name>
    <dbReference type="NCBI Taxonomy" id="685502"/>
    <lineage>
        <taxon>Eukaryota</taxon>
        <taxon>Fungi</taxon>
        <taxon>Dikarya</taxon>
        <taxon>Ascomycota</taxon>
        <taxon>Pezizomycotina</taxon>
        <taxon>Dothideomycetes</taxon>
        <taxon>Dothideomycetidae</taxon>
        <taxon>Mycosphaerellales</taxon>
        <taxon>Mycosphaerellaceae</taxon>
        <taxon>Pseudocercospora</taxon>
    </lineage>
</organism>
<comment type="caution">
    <text evidence="14">Lacks conserved residue(s) required for the propagation of feature annotation.</text>
</comment>
<keyword evidence="20" id="KW-1185">Reference proteome</keyword>
<protein>
    <submittedName>
        <fullName evidence="19">Satratoxin biosynthesis SC1 cluster protein 4</fullName>
    </submittedName>
</protein>
<evidence type="ECO:0000256" key="12">
    <source>
        <dbReference type="ARBA" id="ARBA00023288"/>
    </source>
</evidence>
<feature type="disulfide bond" evidence="14">
    <location>
        <begin position="71"/>
        <end position="104"/>
    </location>
</feature>
<evidence type="ECO:0000256" key="13">
    <source>
        <dbReference type="ARBA" id="ARBA00038359"/>
    </source>
</evidence>
<evidence type="ECO:0000256" key="2">
    <source>
        <dbReference type="ARBA" id="ARBA00004589"/>
    </source>
</evidence>
<proteinExistence type="inferred from homology"/>
<accession>A0A8H6R5Z3</accession>
<feature type="transmembrane region" description="Helical" evidence="16">
    <location>
        <begin position="187"/>
        <end position="212"/>
    </location>
</feature>
<evidence type="ECO:0000256" key="16">
    <source>
        <dbReference type="SAM" id="Phobius"/>
    </source>
</evidence>
<dbReference type="Pfam" id="PF05730">
    <property type="entry name" value="CFEM"/>
    <property type="match status" value="1"/>
</dbReference>
<keyword evidence="12" id="KW-0449">Lipoprotein</keyword>
<feature type="compositionally biased region" description="Polar residues" evidence="15">
    <location>
        <begin position="442"/>
        <end position="451"/>
    </location>
</feature>
<evidence type="ECO:0000256" key="4">
    <source>
        <dbReference type="ARBA" id="ARBA00010031"/>
    </source>
</evidence>
<dbReference type="InterPro" id="IPR008427">
    <property type="entry name" value="Extracellular_membr_CFEM_dom"/>
</dbReference>
<feature type="transmembrane region" description="Helical" evidence="16">
    <location>
        <begin position="118"/>
        <end position="136"/>
    </location>
</feature>
<evidence type="ECO:0000313" key="20">
    <source>
        <dbReference type="Proteomes" id="UP000660729"/>
    </source>
</evidence>
<evidence type="ECO:0000256" key="7">
    <source>
        <dbReference type="ARBA" id="ARBA00022692"/>
    </source>
</evidence>
<evidence type="ECO:0000256" key="1">
    <source>
        <dbReference type="ARBA" id="ARBA00004141"/>
    </source>
</evidence>
<keyword evidence="7 16" id="KW-0812">Transmembrane</keyword>
<keyword evidence="6" id="KW-0336">GPI-anchor</keyword>
<keyword evidence="10 16" id="KW-0472">Membrane</keyword>
<evidence type="ECO:0000256" key="9">
    <source>
        <dbReference type="ARBA" id="ARBA00022989"/>
    </source>
</evidence>
<feature type="disulfide bond" evidence="14">
    <location>
        <begin position="52"/>
        <end position="83"/>
    </location>
</feature>
<name>A0A8H6R5Z3_9PEZI</name>
<feature type="transmembrane region" description="Helical" evidence="16">
    <location>
        <begin position="280"/>
        <end position="303"/>
    </location>
</feature>
<evidence type="ECO:0000313" key="19">
    <source>
        <dbReference type="EMBL" id="KAF7186556.1"/>
    </source>
</evidence>
<feature type="signal peptide" evidence="17">
    <location>
        <begin position="1"/>
        <end position="23"/>
    </location>
</feature>
<dbReference type="Proteomes" id="UP000660729">
    <property type="component" value="Unassembled WGS sequence"/>
</dbReference>
<dbReference type="InterPro" id="IPR052337">
    <property type="entry name" value="SAT4-like"/>
</dbReference>
<evidence type="ECO:0000256" key="10">
    <source>
        <dbReference type="ARBA" id="ARBA00023136"/>
    </source>
</evidence>
<comment type="caution">
    <text evidence="19">The sequence shown here is derived from an EMBL/GenBank/DDBJ whole genome shotgun (WGS) entry which is preliminary data.</text>
</comment>
<feature type="transmembrane region" description="Helical" evidence="16">
    <location>
        <begin position="232"/>
        <end position="260"/>
    </location>
</feature>
<feature type="disulfide bond" evidence="14">
    <location>
        <begin position="48"/>
        <end position="88"/>
    </location>
</feature>
<comment type="similarity">
    <text evidence="13">Belongs to the SAT4 family.</text>
</comment>
<keyword evidence="5" id="KW-0964">Secreted</keyword>
<evidence type="ECO:0000256" key="17">
    <source>
        <dbReference type="SAM" id="SignalP"/>
    </source>
</evidence>
<dbReference type="PANTHER" id="PTHR33048:SF143">
    <property type="entry name" value="EXTRACELLULAR MEMBRANE PROTEIN CFEM DOMAIN-CONTAINING PROTEIN-RELATED"/>
    <property type="match status" value="1"/>
</dbReference>
<sequence>MRSFSKLLFVLTSLWALLNFARAAGANLTPEQLNEGLAQIADLNLPECAGACMVEVFPEFACSLDNPSCMCPNANLTSDISACLYSNCTVPKQLIAERYAKTLCDAVSRNESAVTRRVTWSLFALACVFVGARFIARPQKLHGSGYGTDDYTILACLAVLIPFNALIQAMTNNGLGADNYTLEASEITTMLELFFVFTILYTILVMLTKISILQLYLRIWSEEAVTIWFRRFCWLLIVVHVTTILAFCFAEIFICTPVSYGWTYWDGLHVGHCANRSALLYALGAINICYDVVVFVLPLHNFLKLNISWQRKAGVCSIFMVGLLVTICSIVRLQYLVKIGHSTNPTWEYNATVIWSSVEGNFSVVCTCMPAMAGLLQRLWATMSGKPLTVSSQNSRAPIRPSHIDPEKSVKQDEMLRMRRPDTFSDSVTEYSSSDPGAVTSVKESNQSSPSGGIEMKHQPPDQVTATRLSYRDAQGRRHKVKVIDKPVDD</sequence>
<gene>
    <name evidence="19" type="ORF">HII31_12114</name>
</gene>
<dbReference type="GO" id="GO:0005576">
    <property type="term" value="C:extracellular region"/>
    <property type="evidence" value="ECO:0007669"/>
    <property type="project" value="UniProtKB-SubCell"/>
</dbReference>
<evidence type="ECO:0000256" key="15">
    <source>
        <dbReference type="SAM" id="MobiDB-lite"/>
    </source>
</evidence>
<keyword evidence="9 16" id="KW-1133">Transmembrane helix</keyword>
<evidence type="ECO:0000256" key="6">
    <source>
        <dbReference type="ARBA" id="ARBA00022622"/>
    </source>
</evidence>
<keyword evidence="6" id="KW-0325">Glycoprotein</keyword>
<evidence type="ECO:0000256" key="8">
    <source>
        <dbReference type="ARBA" id="ARBA00022729"/>
    </source>
</evidence>
<comment type="similarity">
    <text evidence="4">Belongs to the RBT5 family.</text>
</comment>
<keyword evidence="8 17" id="KW-0732">Signal</keyword>
<dbReference type="AlphaFoldDB" id="A0A8H6R5Z3"/>
<feature type="compositionally biased region" description="Basic and acidic residues" evidence="15">
    <location>
        <begin position="470"/>
        <end position="490"/>
    </location>
</feature>
<feature type="compositionally biased region" description="Basic and acidic residues" evidence="15">
    <location>
        <begin position="402"/>
        <end position="423"/>
    </location>
</feature>
<evidence type="ECO:0000256" key="14">
    <source>
        <dbReference type="PROSITE-ProRule" id="PRU01356"/>
    </source>
</evidence>
<reference evidence="19" key="1">
    <citation type="submission" date="2020-04" db="EMBL/GenBank/DDBJ databases">
        <title>Draft genome resource of the tomato pathogen Pseudocercospora fuligena.</title>
        <authorList>
            <person name="Zaccaron A."/>
        </authorList>
    </citation>
    <scope>NUCLEOTIDE SEQUENCE</scope>
    <source>
        <strain evidence="19">PF001</strain>
    </source>
</reference>
<evidence type="ECO:0000256" key="11">
    <source>
        <dbReference type="ARBA" id="ARBA00023157"/>
    </source>
</evidence>
<feature type="disulfide bond" evidence="14">
    <location>
        <begin position="62"/>
        <end position="69"/>
    </location>
</feature>
<feature type="transmembrane region" description="Helical" evidence="16">
    <location>
        <begin position="148"/>
        <end position="167"/>
    </location>
</feature>
<dbReference type="Pfam" id="PF20684">
    <property type="entry name" value="Fung_rhodopsin"/>
    <property type="match status" value="1"/>
</dbReference>
<dbReference type="EMBL" id="JABCIY010000251">
    <property type="protein sequence ID" value="KAF7186556.1"/>
    <property type="molecule type" value="Genomic_DNA"/>
</dbReference>
<feature type="region of interest" description="Disordered" evidence="15">
    <location>
        <begin position="389"/>
        <end position="490"/>
    </location>
</feature>
<comment type="subcellular location">
    <subcellularLocation>
        <location evidence="2">Membrane</location>
        <topology evidence="2">Lipid-anchor</topology>
        <topology evidence="2">GPI-anchor</topology>
    </subcellularLocation>
    <subcellularLocation>
        <location evidence="1">Membrane</location>
        <topology evidence="1">Multi-pass membrane protein</topology>
    </subcellularLocation>
    <subcellularLocation>
        <location evidence="3">Secreted</location>
    </subcellularLocation>
</comment>
<feature type="compositionally biased region" description="Polar residues" evidence="15">
    <location>
        <begin position="424"/>
        <end position="435"/>
    </location>
</feature>
<evidence type="ECO:0000256" key="5">
    <source>
        <dbReference type="ARBA" id="ARBA00022525"/>
    </source>
</evidence>
<dbReference type="PANTHER" id="PTHR33048">
    <property type="entry name" value="PTH11-LIKE INTEGRAL MEMBRANE PROTEIN (AFU_ORTHOLOGUE AFUA_5G11245)"/>
    <property type="match status" value="1"/>
</dbReference>
<dbReference type="GO" id="GO:0098552">
    <property type="term" value="C:side of membrane"/>
    <property type="evidence" value="ECO:0007669"/>
    <property type="project" value="UniProtKB-KW"/>
</dbReference>
<feature type="domain" description="CFEM" evidence="18">
    <location>
        <begin position="12"/>
        <end position="129"/>
    </location>
</feature>
<dbReference type="InterPro" id="IPR049326">
    <property type="entry name" value="Rhodopsin_dom_fungi"/>
</dbReference>
<dbReference type="SMART" id="SM00747">
    <property type="entry name" value="CFEM"/>
    <property type="match status" value="1"/>
</dbReference>
<keyword evidence="11 14" id="KW-1015">Disulfide bond</keyword>
<dbReference type="PROSITE" id="PS52012">
    <property type="entry name" value="CFEM"/>
    <property type="match status" value="1"/>
</dbReference>
<dbReference type="OrthoDB" id="3626004at2759"/>
<feature type="chain" id="PRO_5034551170" evidence="17">
    <location>
        <begin position="24"/>
        <end position="490"/>
    </location>
</feature>
<evidence type="ECO:0000259" key="18">
    <source>
        <dbReference type="PROSITE" id="PS52012"/>
    </source>
</evidence>
<evidence type="ECO:0000256" key="3">
    <source>
        <dbReference type="ARBA" id="ARBA00004613"/>
    </source>
</evidence>